<dbReference type="PANTHER" id="PTHR10120">
    <property type="entry name" value="CAAX PRENYL PROTEASE 1"/>
    <property type="match status" value="1"/>
</dbReference>
<dbReference type="Pfam" id="PF01435">
    <property type="entry name" value="Peptidase_M48"/>
    <property type="match status" value="1"/>
</dbReference>
<evidence type="ECO:0000256" key="12">
    <source>
        <dbReference type="PIRSR" id="PIRSR627057-2"/>
    </source>
</evidence>
<organism evidence="17 18">
    <name type="scientific">Pontiella desulfatans</name>
    <dbReference type="NCBI Taxonomy" id="2750659"/>
    <lineage>
        <taxon>Bacteria</taxon>
        <taxon>Pseudomonadati</taxon>
        <taxon>Kiritimatiellota</taxon>
        <taxon>Kiritimatiellia</taxon>
        <taxon>Kiritimatiellales</taxon>
        <taxon>Pontiellaceae</taxon>
        <taxon>Pontiella</taxon>
    </lineage>
</organism>
<keyword evidence="4 12" id="KW-0479">Metal-binding</keyword>
<feature type="binding site" evidence="12">
    <location>
        <position position="273"/>
    </location>
    <ligand>
        <name>Zn(2+)</name>
        <dbReference type="ChEBI" id="CHEBI:29105"/>
        <note>catalytic</note>
    </ligand>
</feature>
<dbReference type="RefSeq" id="WP_136080064.1">
    <property type="nucleotide sequence ID" value="NZ_CAAHFG010000001.1"/>
</dbReference>
<evidence type="ECO:0000256" key="10">
    <source>
        <dbReference type="ARBA" id="ARBA00023136"/>
    </source>
</evidence>
<dbReference type="FunFam" id="3.30.2010.10:FF:000002">
    <property type="entry name" value="CAAX prenyl protease"/>
    <property type="match status" value="1"/>
</dbReference>
<evidence type="ECO:0000256" key="2">
    <source>
        <dbReference type="ARBA" id="ARBA00022670"/>
    </source>
</evidence>
<feature type="transmembrane region" description="Helical" evidence="14">
    <location>
        <begin position="287"/>
        <end position="306"/>
    </location>
</feature>
<comment type="similarity">
    <text evidence="13">Belongs to the peptidase M48 family.</text>
</comment>
<feature type="domain" description="Peptidase M48" evidence="15">
    <location>
        <begin position="203"/>
        <end position="408"/>
    </location>
</feature>
<dbReference type="InterPro" id="IPR001915">
    <property type="entry name" value="Peptidase_M48"/>
</dbReference>
<evidence type="ECO:0000256" key="8">
    <source>
        <dbReference type="ARBA" id="ARBA00022989"/>
    </source>
</evidence>
<feature type="transmembrane region" description="Helical" evidence="14">
    <location>
        <begin position="146"/>
        <end position="165"/>
    </location>
</feature>
<dbReference type="GO" id="GO:0046872">
    <property type="term" value="F:metal ion binding"/>
    <property type="evidence" value="ECO:0007669"/>
    <property type="project" value="UniProtKB-KW"/>
</dbReference>
<dbReference type="EMBL" id="CAAHFG010000001">
    <property type="protein sequence ID" value="VGO14595.1"/>
    <property type="molecule type" value="Genomic_DNA"/>
</dbReference>
<evidence type="ECO:0000256" key="5">
    <source>
        <dbReference type="ARBA" id="ARBA00022801"/>
    </source>
</evidence>
<evidence type="ECO:0000256" key="3">
    <source>
        <dbReference type="ARBA" id="ARBA00022692"/>
    </source>
</evidence>
<comment type="cofactor">
    <cofactor evidence="12 13">
        <name>Zn(2+)</name>
        <dbReference type="ChEBI" id="CHEBI:29105"/>
    </cofactor>
    <text evidence="12 13">Binds 1 zinc ion per subunit.</text>
</comment>
<name>A0A6C2U3Y0_PONDE</name>
<feature type="active site" evidence="11">
    <location>
        <position position="274"/>
    </location>
</feature>
<feature type="active site" description="Proton donor" evidence="11">
    <location>
        <position position="355"/>
    </location>
</feature>
<evidence type="ECO:0000256" key="1">
    <source>
        <dbReference type="ARBA" id="ARBA00004477"/>
    </source>
</evidence>
<accession>A0A6C2U3Y0</accession>
<feature type="transmembrane region" description="Helical" evidence="14">
    <location>
        <begin position="6"/>
        <end position="25"/>
    </location>
</feature>
<feature type="transmembrane region" description="Helical" evidence="14">
    <location>
        <begin position="65"/>
        <end position="84"/>
    </location>
</feature>
<keyword evidence="7 12" id="KW-0862">Zinc</keyword>
<feature type="domain" description="CAAX prenyl protease 1 N-terminal" evidence="16">
    <location>
        <begin position="27"/>
        <end position="200"/>
    </location>
</feature>
<dbReference type="Pfam" id="PF16491">
    <property type="entry name" value="Peptidase_M48_N"/>
    <property type="match status" value="1"/>
</dbReference>
<keyword evidence="2 13" id="KW-0645">Protease</keyword>
<keyword evidence="8 14" id="KW-1133">Transmembrane helix</keyword>
<keyword evidence="5 13" id="KW-0378">Hydrolase</keyword>
<dbReference type="InterPro" id="IPR032456">
    <property type="entry name" value="Peptidase_M48_N"/>
</dbReference>
<evidence type="ECO:0000313" key="18">
    <source>
        <dbReference type="Proteomes" id="UP000366872"/>
    </source>
</evidence>
<dbReference type="AlphaFoldDB" id="A0A6C2U3Y0"/>
<sequence>MNSYLIFILALMAFNWLLSLIVETLNIRNVTTEIPDEFHGIYDDEKYAKSQRYLKDNTRFGQIQAAIMLPLTVAFILLGGFRWINDIAQATSDNMIIQGLVFGGILMAIGQLVGLPFGIYDTFVLEEKYGFNKTTVKTFVADILKGLLLTVLLGGPIFALVLWILSSVELAWLWAWVALSAIQIFIMFIAPVVIFPLFNKFVPLEEGELRSSIEDYAAAQNYTLSGIFKIDGSKRSTKSNAYFTGFGKTKRIALYDTLIENHSTEELVGVLAHEIGHCKRGHVKKGIAISMASTLLMFFILSLFISKEGLYAAFGIEGTPLYAGLFFFGFLYAPISMILGLLGNMLSRKHEFEADAYAAETTQAPGKMISALKKLSVDNLSNLTPHPLKVFLEYSHPPVLERIKALRKIGS</sequence>
<dbReference type="CDD" id="cd07343">
    <property type="entry name" value="M48A_Zmpste24p_like"/>
    <property type="match status" value="1"/>
</dbReference>
<keyword evidence="9 13" id="KW-0482">Metalloprotease</keyword>
<evidence type="ECO:0000259" key="15">
    <source>
        <dbReference type="Pfam" id="PF01435"/>
    </source>
</evidence>
<evidence type="ECO:0000313" key="17">
    <source>
        <dbReference type="EMBL" id="VGO14595.1"/>
    </source>
</evidence>
<dbReference type="InterPro" id="IPR027057">
    <property type="entry name" value="CAXX_Prtase_1"/>
</dbReference>
<evidence type="ECO:0000256" key="4">
    <source>
        <dbReference type="ARBA" id="ARBA00022723"/>
    </source>
</evidence>
<feature type="transmembrane region" description="Helical" evidence="14">
    <location>
        <begin position="321"/>
        <end position="342"/>
    </location>
</feature>
<gene>
    <name evidence="17" type="primary">htpX_2</name>
    <name evidence="17" type="ORF">PDESU_03158</name>
</gene>
<evidence type="ECO:0000259" key="16">
    <source>
        <dbReference type="Pfam" id="PF16491"/>
    </source>
</evidence>
<dbReference type="Gene3D" id="3.30.2010.10">
    <property type="entry name" value="Metalloproteases ('zincins'), catalytic domain"/>
    <property type="match status" value="1"/>
</dbReference>
<keyword evidence="3 14" id="KW-0812">Transmembrane</keyword>
<evidence type="ECO:0000256" key="9">
    <source>
        <dbReference type="ARBA" id="ARBA00023049"/>
    </source>
</evidence>
<dbReference type="Proteomes" id="UP000366872">
    <property type="component" value="Unassembled WGS sequence"/>
</dbReference>
<feature type="transmembrane region" description="Helical" evidence="14">
    <location>
        <begin position="96"/>
        <end position="125"/>
    </location>
</feature>
<evidence type="ECO:0000256" key="11">
    <source>
        <dbReference type="PIRSR" id="PIRSR627057-1"/>
    </source>
</evidence>
<feature type="binding site" evidence="12">
    <location>
        <position position="351"/>
    </location>
    <ligand>
        <name>Zn(2+)</name>
        <dbReference type="ChEBI" id="CHEBI:29105"/>
        <note>catalytic</note>
    </ligand>
</feature>
<evidence type="ECO:0000256" key="13">
    <source>
        <dbReference type="RuleBase" id="RU003983"/>
    </source>
</evidence>
<dbReference type="GO" id="GO:0004222">
    <property type="term" value="F:metalloendopeptidase activity"/>
    <property type="evidence" value="ECO:0007669"/>
    <property type="project" value="InterPro"/>
</dbReference>
<keyword evidence="18" id="KW-1185">Reference proteome</keyword>
<comment type="subcellular location">
    <subcellularLocation>
        <location evidence="1">Endoplasmic reticulum membrane</location>
        <topology evidence="1">Multi-pass membrane protein</topology>
    </subcellularLocation>
</comment>
<evidence type="ECO:0000256" key="6">
    <source>
        <dbReference type="ARBA" id="ARBA00022824"/>
    </source>
</evidence>
<keyword evidence="6" id="KW-0256">Endoplasmic reticulum</keyword>
<keyword evidence="10 14" id="KW-0472">Membrane</keyword>
<evidence type="ECO:0000256" key="7">
    <source>
        <dbReference type="ARBA" id="ARBA00022833"/>
    </source>
</evidence>
<feature type="transmembrane region" description="Helical" evidence="14">
    <location>
        <begin position="171"/>
        <end position="198"/>
    </location>
</feature>
<feature type="binding site" evidence="12">
    <location>
        <position position="277"/>
    </location>
    <ligand>
        <name>Zn(2+)</name>
        <dbReference type="ChEBI" id="CHEBI:29105"/>
        <note>catalytic</note>
    </ligand>
</feature>
<protein>
    <submittedName>
        <fullName evidence="17">Protease HtpX</fullName>
    </submittedName>
</protein>
<dbReference type="GO" id="GO:0071586">
    <property type="term" value="P:CAAX-box protein processing"/>
    <property type="evidence" value="ECO:0007669"/>
    <property type="project" value="InterPro"/>
</dbReference>
<reference evidence="17 18" key="1">
    <citation type="submission" date="2019-04" db="EMBL/GenBank/DDBJ databases">
        <authorList>
            <person name="Van Vliet M D."/>
        </authorList>
    </citation>
    <scope>NUCLEOTIDE SEQUENCE [LARGE SCALE GENOMIC DNA]</scope>
    <source>
        <strain evidence="17 18">F1</strain>
    </source>
</reference>
<evidence type="ECO:0000256" key="14">
    <source>
        <dbReference type="SAM" id="Phobius"/>
    </source>
</evidence>
<proteinExistence type="inferred from homology"/>